<dbReference type="Pfam" id="PF19266">
    <property type="entry name" value="CIS_tube"/>
    <property type="match status" value="1"/>
</dbReference>
<proteinExistence type="predicted"/>
<reference evidence="2 3" key="1">
    <citation type="journal article" date="2015" name="Genome Announc.">
        <title>Complete Genome Sequence of Biocontrol Strain Pseudomonas fluorescens LBUM223.</title>
        <authorList>
            <person name="Roquigny R."/>
            <person name="Arseneault T."/>
            <person name="Gadkar V.J."/>
            <person name="Novinscak A."/>
            <person name="Joly D.L."/>
            <person name="Filion M."/>
        </authorList>
    </citation>
    <scope>NUCLEOTIDE SEQUENCE [LARGE SCALE GENOMIC DNA]</scope>
    <source>
        <strain evidence="2 3">LBUM223</strain>
    </source>
</reference>
<accession>A0AAU8TZM9</accession>
<gene>
    <name evidence="2" type="ORF">VO64_5820</name>
</gene>
<dbReference type="KEGG" id="pfb:VO64_5820"/>
<feature type="domain" description="Contractile injection system tube protein N-terminal" evidence="1">
    <location>
        <begin position="3"/>
        <end position="83"/>
    </location>
</feature>
<evidence type="ECO:0000259" key="1">
    <source>
        <dbReference type="Pfam" id="PF19266"/>
    </source>
</evidence>
<dbReference type="AlphaFoldDB" id="A0AAU8TZM9"/>
<evidence type="ECO:0000313" key="2">
    <source>
        <dbReference type="EMBL" id="AKA86366.1"/>
    </source>
</evidence>
<dbReference type="InterPro" id="IPR045361">
    <property type="entry name" value="CIS_tube_prot_N"/>
</dbReference>
<organism evidence="2 3">
    <name type="scientific">Pseudomonas synxantha</name>
    <dbReference type="NCBI Taxonomy" id="47883"/>
    <lineage>
        <taxon>Bacteria</taxon>
        <taxon>Pseudomonadati</taxon>
        <taxon>Pseudomonadota</taxon>
        <taxon>Gammaproteobacteria</taxon>
        <taxon>Pseudomonadales</taxon>
        <taxon>Pseudomonadaceae</taxon>
        <taxon>Pseudomonas</taxon>
    </lineage>
</organism>
<sequence>MGEPVAEQLALLKDVCMPSPGQQGRLGLWELKISWGRMDWLGEPSCTAVAEKMIVKYTLFDRGGRPLRAHVTLKLKVTPSASTNGEPAIASKSPKQVINNLRDKLGI</sequence>
<name>A0AAU8TZM9_9PSED</name>
<protein>
    <recommendedName>
        <fullName evidence="1">Contractile injection system tube protein N-terminal domain-containing protein</fullName>
    </recommendedName>
</protein>
<evidence type="ECO:0000313" key="3">
    <source>
        <dbReference type="Proteomes" id="UP000033099"/>
    </source>
</evidence>
<dbReference type="Proteomes" id="UP000033099">
    <property type="component" value="Chromosome"/>
</dbReference>
<dbReference type="EMBL" id="CP011117">
    <property type="protein sequence ID" value="AKA86366.1"/>
    <property type="molecule type" value="Genomic_DNA"/>
</dbReference>